<evidence type="ECO:0000313" key="2">
    <source>
        <dbReference type="EMBL" id="SPU38051.1"/>
    </source>
</evidence>
<organism evidence="2 3">
    <name type="scientific">Lysinibacillus capsici</name>
    <dbReference type="NCBI Taxonomy" id="2115968"/>
    <lineage>
        <taxon>Bacteria</taxon>
        <taxon>Bacillati</taxon>
        <taxon>Bacillota</taxon>
        <taxon>Bacilli</taxon>
        <taxon>Bacillales</taxon>
        <taxon>Bacillaceae</taxon>
        <taxon>Lysinibacillus</taxon>
    </lineage>
</organism>
<protein>
    <submittedName>
        <fullName evidence="2">Protein of uncharacterized function (DUF2834)</fullName>
    </submittedName>
</protein>
<feature type="transmembrane region" description="Helical" evidence="1">
    <location>
        <begin position="75"/>
        <end position="96"/>
    </location>
</feature>
<sequence>MRKVYFLFAIIGTVFPYYFFVQFLNKNGFDLGLLVDLLFANSISTFFAVDFFISCFVFIIFMFNESRKYNIKEKWICLLTLFTVGLSLALPLFLFFREAYIKKEVLLNSNERT</sequence>
<dbReference type="EMBL" id="UAQE01000004">
    <property type="protein sequence ID" value="SPU38051.1"/>
    <property type="molecule type" value="Genomic_DNA"/>
</dbReference>
<keyword evidence="1" id="KW-0472">Membrane</keyword>
<dbReference type="AlphaFoldDB" id="A0A2X1B8B1"/>
<keyword evidence="1" id="KW-1133">Transmembrane helix</keyword>
<name>A0A2X1B8B1_9BACI</name>
<dbReference type="RefSeq" id="WP_112118191.1">
    <property type="nucleotide sequence ID" value="NZ_UAQE01000004.1"/>
</dbReference>
<dbReference type="InterPro" id="IPR021362">
    <property type="entry name" value="DUF2834"/>
</dbReference>
<feature type="transmembrane region" description="Helical" evidence="1">
    <location>
        <begin position="43"/>
        <end position="63"/>
    </location>
</feature>
<keyword evidence="1" id="KW-0812">Transmembrane</keyword>
<evidence type="ECO:0000256" key="1">
    <source>
        <dbReference type="SAM" id="Phobius"/>
    </source>
</evidence>
<dbReference type="Proteomes" id="UP000251431">
    <property type="component" value="Unassembled WGS sequence"/>
</dbReference>
<gene>
    <name evidence="2" type="ORF">NCTC7582_04001</name>
</gene>
<feature type="transmembrane region" description="Helical" evidence="1">
    <location>
        <begin position="5"/>
        <end position="23"/>
    </location>
</feature>
<proteinExistence type="predicted"/>
<accession>A0A2X1B8B1</accession>
<reference evidence="2 3" key="1">
    <citation type="submission" date="2018-06" db="EMBL/GenBank/DDBJ databases">
        <authorList>
            <consortium name="Pathogen Informatics"/>
            <person name="Doyle S."/>
        </authorList>
    </citation>
    <scope>NUCLEOTIDE SEQUENCE [LARGE SCALE GENOMIC DNA]</scope>
    <source>
        <strain evidence="2 3">NCTC7582</strain>
    </source>
</reference>
<evidence type="ECO:0000313" key="3">
    <source>
        <dbReference type="Proteomes" id="UP000251431"/>
    </source>
</evidence>
<dbReference type="Pfam" id="PF11196">
    <property type="entry name" value="DUF2834"/>
    <property type="match status" value="1"/>
</dbReference>